<dbReference type="AlphaFoldDB" id="A0A517QVY5"/>
<dbReference type="Pfam" id="PF01487">
    <property type="entry name" value="DHquinase_I"/>
    <property type="match status" value="1"/>
</dbReference>
<dbReference type="GO" id="GO:0050661">
    <property type="term" value="F:NADP binding"/>
    <property type="evidence" value="ECO:0007669"/>
    <property type="project" value="TreeGrafter"/>
</dbReference>
<gene>
    <name evidence="1" type="ORF">Pan189_01070</name>
</gene>
<organism evidence="1 2">
    <name type="scientific">Stratiformator vulcanicus</name>
    <dbReference type="NCBI Taxonomy" id="2527980"/>
    <lineage>
        <taxon>Bacteria</taxon>
        <taxon>Pseudomonadati</taxon>
        <taxon>Planctomycetota</taxon>
        <taxon>Planctomycetia</taxon>
        <taxon>Planctomycetales</taxon>
        <taxon>Planctomycetaceae</taxon>
        <taxon>Stratiformator</taxon>
    </lineage>
</organism>
<evidence type="ECO:0000313" key="2">
    <source>
        <dbReference type="Proteomes" id="UP000317318"/>
    </source>
</evidence>
<dbReference type="GO" id="GO:0009423">
    <property type="term" value="P:chorismate biosynthetic process"/>
    <property type="evidence" value="ECO:0007669"/>
    <property type="project" value="TreeGrafter"/>
</dbReference>
<name>A0A517QVY5_9PLAN</name>
<dbReference type="InterPro" id="IPR022893">
    <property type="entry name" value="Shikimate_DH_fam"/>
</dbReference>
<dbReference type="InterPro" id="IPR013785">
    <property type="entry name" value="Aldolase_TIM"/>
</dbReference>
<dbReference type="GO" id="GO:0005829">
    <property type="term" value="C:cytosol"/>
    <property type="evidence" value="ECO:0007669"/>
    <property type="project" value="TreeGrafter"/>
</dbReference>
<dbReference type="GO" id="GO:0004764">
    <property type="term" value="F:shikimate 3-dehydrogenase (NADP+) activity"/>
    <property type="evidence" value="ECO:0007669"/>
    <property type="project" value="InterPro"/>
</dbReference>
<dbReference type="GO" id="GO:0019632">
    <property type="term" value="P:shikimate metabolic process"/>
    <property type="evidence" value="ECO:0007669"/>
    <property type="project" value="TreeGrafter"/>
</dbReference>
<keyword evidence="2" id="KW-1185">Reference proteome</keyword>
<evidence type="ECO:0000313" key="1">
    <source>
        <dbReference type="EMBL" id="QDT35754.1"/>
    </source>
</evidence>
<dbReference type="KEGG" id="svp:Pan189_01070"/>
<dbReference type="Proteomes" id="UP000317318">
    <property type="component" value="Chromosome"/>
</dbReference>
<dbReference type="PANTHER" id="PTHR21089">
    <property type="entry name" value="SHIKIMATE DEHYDROGENASE"/>
    <property type="match status" value="1"/>
</dbReference>
<proteinExistence type="predicted"/>
<dbReference type="CDD" id="cd00502">
    <property type="entry name" value="DHQase_I"/>
    <property type="match status" value="1"/>
</dbReference>
<dbReference type="Gene3D" id="3.20.20.70">
    <property type="entry name" value="Aldolase class I"/>
    <property type="match status" value="1"/>
</dbReference>
<sequence length="470" mass="51818">MICVSVTSSSRQLIKVDLLNAARSADMVEVCVDHLIKEPDYADIYKTVDKPILVSCRRAEDGGAWQGTEDERLVRLRQAIVAGPDYVELELDIAGKIPRFGSTQRVISYTCKKGILGNVDEVFAQAKKVHADVVKFVWPTPTLNAAWPLLAAVTKKRDLPVVGTGVGEAGTTFSLLARKYDSPWVYASLEKGMEAHADLVTVHELDEVYRWDSLNRKTPFVALTGFGSEETALIESLNERFAEQATQARCLPMPVGKMDKLSKMLEVLGIETILVGPLESRRFCEFADRRDGDARATGTADVLRRHSDGWHASNSFTRLALNALEDVLPPAKGETDPLARRQVLLIAGDDRARAIGRLMAGRAGMINVTSIDDDFAKTVARELDARYISFRGVYESISEIIVIADPNLEIGPGRLQLNPGFFRPNMTVLDLIRTGESVFLKEAVDRESRVVGSEQIRAALTTAYAEAIRT</sequence>
<dbReference type="EMBL" id="CP036268">
    <property type="protein sequence ID" value="QDT35754.1"/>
    <property type="molecule type" value="Genomic_DNA"/>
</dbReference>
<dbReference type="GO" id="GO:0003855">
    <property type="term" value="F:3-dehydroquinate dehydratase activity"/>
    <property type="evidence" value="ECO:0007669"/>
    <property type="project" value="InterPro"/>
</dbReference>
<dbReference type="SUPFAM" id="SSF51569">
    <property type="entry name" value="Aldolase"/>
    <property type="match status" value="1"/>
</dbReference>
<protein>
    <submittedName>
        <fullName evidence="1">3-dehydroquinate dehydratase</fullName>
    </submittedName>
</protein>
<accession>A0A517QVY5</accession>
<dbReference type="InterPro" id="IPR001381">
    <property type="entry name" value="DHquinase_I"/>
</dbReference>
<dbReference type="OrthoDB" id="9792692at2"/>
<dbReference type="PANTHER" id="PTHR21089:SF1">
    <property type="entry name" value="BIFUNCTIONAL 3-DEHYDROQUINATE DEHYDRATASE_SHIKIMATE DEHYDROGENASE, CHLOROPLASTIC"/>
    <property type="match status" value="1"/>
</dbReference>
<dbReference type="RefSeq" id="WP_145362022.1">
    <property type="nucleotide sequence ID" value="NZ_CP036268.1"/>
</dbReference>
<reference evidence="1 2" key="1">
    <citation type="submission" date="2019-02" db="EMBL/GenBank/DDBJ databases">
        <title>Deep-cultivation of Planctomycetes and their phenomic and genomic characterization uncovers novel biology.</title>
        <authorList>
            <person name="Wiegand S."/>
            <person name="Jogler M."/>
            <person name="Boedeker C."/>
            <person name="Pinto D."/>
            <person name="Vollmers J."/>
            <person name="Rivas-Marin E."/>
            <person name="Kohn T."/>
            <person name="Peeters S.H."/>
            <person name="Heuer A."/>
            <person name="Rast P."/>
            <person name="Oberbeckmann S."/>
            <person name="Bunk B."/>
            <person name="Jeske O."/>
            <person name="Meyerdierks A."/>
            <person name="Storesund J.E."/>
            <person name="Kallscheuer N."/>
            <person name="Luecker S."/>
            <person name="Lage O.M."/>
            <person name="Pohl T."/>
            <person name="Merkel B.J."/>
            <person name="Hornburger P."/>
            <person name="Mueller R.-W."/>
            <person name="Bruemmer F."/>
            <person name="Labrenz M."/>
            <person name="Spormann A.M."/>
            <person name="Op den Camp H."/>
            <person name="Overmann J."/>
            <person name="Amann R."/>
            <person name="Jetten M.S.M."/>
            <person name="Mascher T."/>
            <person name="Medema M.H."/>
            <person name="Devos D.P."/>
            <person name="Kaster A.-K."/>
            <person name="Ovreas L."/>
            <person name="Rohde M."/>
            <person name="Galperin M.Y."/>
            <person name="Jogler C."/>
        </authorList>
    </citation>
    <scope>NUCLEOTIDE SEQUENCE [LARGE SCALE GENOMIC DNA]</scope>
    <source>
        <strain evidence="1 2">Pan189</strain>
    </source>
</reference>